<gene>
    <name evidence="1" type="ORF">OFUS_LOCUS23541</name>
</gene>
<dbReference type="EMBL" id="CAIIXF020000011">
    <property type="protein sequence ID" value="CAH1799539.1"/>
    <property type="molecule type" value="Genomic_DNA"/>
</dbReference>
<proteinExistence type="predicted"/>
<comment type="caution">
    <text evidence="1">The sequence shown here is derived from an EMBL/GenBank/DDBJ whole genome shotgun (WGS) entry which is preliminary data.</text>
</comment>
<name>A0A8J1TBZ9_OWEFU</name>
<sequence>MHNVRFLGLLCLIGHLQTVASRYTLRWRYQSDMRCRQPMSCDIAEICCRDMITKQRFCAPANQNSLPCYKAATEMIVPVSTEICENNGKKCDEPDICCSDPITNSVYCTRLHGSMGHNMSCMFRKAFQP</sequence>
<keyword evidence="2" id="KW-1185">Reference proteome</keyword>
<dbReference type="AlphaFoldDB" id="A0A8J1TBZ9"/>
<protein>
    <submittedName>
        <fullName evidence="1">Uncharacterized protein</fullName>
    </submittedName>
</protein>
<evidence type="ECO:0000313" key="1">
    <source>
        <dbReference type="EMBL" id="CAH1799539.1"/>
    </source>
</evidence>
<reference evidence="1" key="1">
    <citation type="submission" date="2022-03" db="EMBL/GenBank/DDBJ databases">
        <authorList>
            <person name="Martin C."/>
        </authorList>
    </citation>
    <scope>NUCLEOTIDE SEQUENCE</scope>
</reference>
<organism evidence="1 2">
    <name type="scientific">Owenia fusiformis</name>
    <name type="common">Polychaete worm</name>
    <dbReference type="NCBI Taxonomy" id="6347"/>
    <lineage>
        <taxon>Eukaryota</taxon>
        <taxon>Metazoa</taxon>
        <taxon>Spiralia</taxon>
        <taxon>Lophotrochozoa</taxon>
        <taxon>Annelida</taxon>
        <taxon>Polychaeta</taxon>
        <taxon>Sedentaria</taxon>
        <taxon>Canalipalpata</taxon>
        <taxon>Sabellida</taxon>
        <taxon>Oweniida</taxon>
        <taxon>Oweniidae</taxon>
        <taxon>Owenia</taxon>
    </lineage>
</organism>
<accession>A0A8J1TBZ9</accession>
<dbReference type="Proteomes" id="UP000749559">
    <property type="component" value="Unassembled WGS sequence"/>
</dbReference>
<evidence type="ECO:0000313" key="2">
    <source>
        <dbReference type="Proteomes" id="UP000749559"/>
    </source>
</evidence>